<dbReference type="AlphaFoldDB" id="A0A0F7VAL0"/>
<feature type="binding site" evidence="3">
    <location>
        <position position="371"/>
    </location>
    <ligand>
        <name>ATP</name>
        <dbReference type="ChEBI" id="CHEBI:30616"/>
    </ligand>
</feature>
<dbReference type="FunFam" id="3.30.200.20:FF:000567">
    <property type="entry name" value="Serine/threonine-protein kinase MARK2"/>
    <property type="match status" value="1"/>
</dbReference>
<dbReference type="GO" id="GO:0035556">
    <property type="term" value="P:intracellular signal transduction"/>
    <property type="evidence" value="ECO:0007669"/>
    <property type="project" value="TreeGrafter"/>
</dbReference>
<dbReference type="SMART" id="SM00220">
    <property type="entry name" value="S_TKc"/>
    <property type="match status" value="1"/>
</dbReference>
<feature type="region of interest" description="Disordered" evidence="4">
    <location>
        <begin position="255"/>
        <end position="309"/>
    </location>
</feature>
<keyword evidence="1 3" id="KW-0547">Nucleotide-binding</keyword>
<dbReference type="PROSITE" id="PS00108">
    <property type="entry name" value="PROTEIN_KINASE_ST"/>
    <property type="match status" value="1"/>
</dbReference>
<dbReference type="SUPFAM" id="SSF56112">
    <property type="entry name" value="Protein kinase-like (PK-like)"/>
    <property type="match status" value="1"/>
</dbReference>
<evidence type="ECO:0000259" key="5">
    <source>
        <dbReference type="PROSITE" id="PS50011"/>
    </source>
</evidence>
<dbReference type="EMBL" id="CDHK01000003">
    <property type="protein sequence ID" value="CEO58929.1"/>
    <property type="molecule type" value="Genomic_DNA"/>
</dbReference>
<organism evidence="6 7">
    <name type="scientific">Penicillium brasilianum</name>
    <dbReference type="NCBI Taxonomy" id="104259"/>
    <lineage>
        <taxon>Eukaryota</taxon>
        <taxon>Fungi</taxon>
        <taxon>Dikarya</taxon>
        <taxon>Ascomycota</taxon>
        <taxon>Pezizomycotina</taxon>
        <taxon>Eurotiomycetes</taxon>
        <taxon>Eurotiomycetidae</taxon>
        <taxon>Eurotiales</taxon>
        <taxon>Aspergillaceae</taxon>
        <taxon>Penicillium</taxon>
    </lineage>
</organism>
<dbReference type="Gene3D" id="1.10.510.10">
    <property type="entry name" value="Transferase(Phosphotransferase) domain 1"/>
    <property type="match status" value="1"/>
</dbReference>
<dbReference type="InterPro" id="IPR017441">
    <property type="entry name" value="Protein_kinase_ATP_BS"/>
</dbReference>
<dbReference type="Gene3D" id="3.30.200.20">
    <property type="entry name" value="Phosphorylase Kinase, domain 1"/>
    <property type="match status" value="1"/>
</dbReference>
<dbReference type="Pfam" id="PF00069">
    <property type="entry name" value="Pkinase"/>
    <property type="match status" value="1"/>
</dbReference>
<dbReference type="GO" id="GO:0000226">
    <property type="term" value="P:microtubule cytoskeleton organization"/>
    <property type="evidence" value="ECO:0007669"/>
    <property type="project" value="TreeGrafter"/>
</dbReference>
<keyword evidence="7" id="KW-1185">Reference proteome</keyword>
<accession>A0A0F7VAL0</accession>
<feature type="compositionally biased region" description="Acidic residues" evidence="4">
    <location>
        <begin position="505"/>
        <end position="515"/>
    </location>
</feature>
<feature type="compositionally biased region" description="Basic and acidic residues" evidence="4">
    <location>
        <begin position="131"/>
        <end position="151"/>
    </location>
</feature>
<gene>
    <name evidence="6" type="ORF">PMG11_03621</name>
</gene>
<feature type="compositionally biased region" description="Polar residues" evidence="4">
    <location>
        <begin position="152"/>
        <end position="161"/>
    </location>
</feature>
<dbReference type="GO" id="GO:0004674">
    <property type="term" value="F:protein serine/threonine kinase activity"/>
    <property type="evidence" value="ECO:0007669"/>
    <property type="project" value="TreeGrafter"/>
</dbReference>
<dbReference type="InterPro" id="IPR000719">
    <property type="entry name" value="Prot_kinase_dom"/>
</dbReference>
<feature type="compositionally biased region" description="Basic and acidic residues" evidence="4">
    <location>
        <begin position="177"/>
        <end position="186"/>
    </location>
</feature>
<feature type="compositionally biased region" description="Low complexity" evidence="4">
    <location>
        <begin position="281"/>
        <end position="302"/>
    </location>
</feature>
<dbReference type="GO" id="GO:0005524">
    <property type="term" value="F:ATP binding"/>
    <property type="evidence" value="ECO:0007669"/>
    <property type="project" value="UniProtKB-UniRule"/>
</dbReference>
<evidence type="ECO:0000313" key="7">
    <source>
        <dbReference type="Proteomes" id="UP000042958"/>
    </source>
</evidence>
<dbReference type="FunFam" id="1.10.510.10:FF:000985">
    <property type="entry name" value="Serine/threonine-protein kinase MARK2"/>
    <property type="match status" value="1"/>
</dbReference>
<dbReference type="InterPro" id="IPR008271">
    <property type="entry name" value="Ser/Thr_kinase_AS"/>
</dbReference>
<sequence length="659" mass="72982">MAHPDRTGLAGLRIETSFRQQRSCWQEQNDAGRRRSTAGGDGIESDRTILNHDYHAHRRDTNEDRSVLSEMHSATPPISVPRPDGRPADDSSYPDRPDDIQGSPLDNYLQTRRSSITFNPKVSLESGLQRPLEEPLAKGDARNRSPLKFESRTSGLRNALSQDDDSANRKFGPWGYDSKRPHEERGIPTGASRQRHLGSPESDSMPAAELDQPTSLTSLSTASPIADEVRTPPGSVKDALLSPLYITSPTQLFASPEDRSASWSGGLITPFGSKTRRSTLDRSSSLRSSATRHISRRSTTSSGKSPASAFLSMWSSKDEPAASPDDEGQMVGTDYVLGKQIGFGGFSVVKEAYKVEEHGTTKRLAVKIVKKNVTSRSERENEEVQAEFDHEVRVWRYLNHPHVLTLDAVYETDFATFCFTKLAIGGTLFDLVRQNRQGLDLTLAKKYSYQLACAIRYLHEDARVVHRDIKLENCLLDPVENPDGKTSSNLVLCDFGMAEWMTTDDGGESPDPYDEVADRPPPKHMGPADSSTSVAGSLEYASPELLESSNGVIHPSVDIWAFGVIVYTVIVGSRPFQDSFAPRIKSNILSGTWNREALLGGSIDDSQRKDRQDALDLVLGCLEMDVNKRWTIRDILACPWLREFADSAEESSPDTVWKL</sequence>
<feature type="compositionally biased region" description="Basic and acidic residues" evidence="4">
    <location>
        <begin position="83"/>
        <end position="99"/>
    </location>
</feature>
<dbReference type="PROSITE" id="PS00107">
    <property type="entry name" value="PROTEIN_KINASE_ATP"/>
    <property type="match status" value="1"/>
</dbReference>
<reference evidence="7" key="1">
    <citation type="journal article" date="2015" name="Genome Announc.">
        <title>Draft genome sequence of the fungus Penicillium brasilianum MG11.</title>
        <authorList>
            <person name="Horn F."/>
            <person name="Linde J."/>
            <person name="Mattern D.J."/>
            <person name="Walther G."/>
            <person name="Guthke R."/>
            <person name="Brakhage A.A."/>
            <person name="Valiante V."/>
        </authorList>
    </citation>
    <scope>NUCLEOTIDE SEQUENCE [LARGE SCALE GENOMIC DNA]</scope>
    <source>
        <strain evidence="7">MG11</strain>
    </source>
</reference>
<keyword evidence="2 3" id="KW-0067">ATP-binding</keyword>
<feature type="compositionally biased region" description="Polar residues" evidence="4">
    <location>
        <begin position="17"/>
        <end position="29"/>
    </location>
</feature>
<feature type="domain" description="Protein kinase" evidence="5">
    <location>
        <begin position="335"/>
        <end position="641"/>
    </location>
</feature>
<name>A0A0F7VAL0_PENBI</name>
<dbReference type="STRING" id="104259.A0A0F7VAL0"/>
<dbReference type="InterPro" id="IPR011009">
    <property type="entry name" value="Kinase-like_dom_sf"/>
</dbReference>
<dbReference type="PROSITE" id="PS50011">
    <property type="entry name" value="PROTEIN_KINASE_DOM"/>
    <property type="match status" value="1"/>
</dbReference>
<dbReference type="PANTHER" id="PTHR24346">
    <property type="entry name" value="MAP/MICROTUBULE AFFINITY-REGULATING KINASE"/>
    <property type="match status" value="1"/>
</dbReference>
<evidence type="ECO:0000256" key="4">
    <source>
        <dbReference type="SAM" id="MobiDB-lite"/>
    </source>
</evidence>
<feature type="compositionally biased region" description="Polar residues" evidence="4">
    <location>
        <begin position="108"/>
        <end position="120"/>
    </location>
</feature>
<dbReference type="OrthoDB" id="4062651at2759"/>
<protein>
    <recommendedName>
        <fullName evidence="5">Protein kinase domain-containing protein</fullName>
    </recommendedName>
</protein>
<evidence type="ECO:0000256" key="1">
    <source>
        <dbReference type="ARBA" id="ARBA00022741"/>
    </source>
</evidence>
<feature type="region of interest" description="Disordered" evidence="4">
    <location>
        <begin position="504"/>
        <end position="533"/>
    </location>
</feature>
<evidence type="ECO:0000256" key="3">
    <source>
        <dbReference type="PROSITE-ProRule" id="PRU10141"/>
    </source>
</evidence>
<dbReference type="Proteomes" id="UP000042958">
    <property type="component" value="Unassembled WGS sequence"/>
</dbReference>
<feature type="compositionally biased region" description="Basic and acidic residues" evidence="4">
    <location>
        <begin position="44"/>
        <end position="67"/>
    </location>
</feature>
<dbReference type="PANTHER" id="PTHR24346:SF76">
    <property type="entry name" value="NON-SPECIFIC SERINE_THREONINE PROTEIN KINASE"/>
    <property type="match status" value="1"/>
</dbReference>
<evidence type="ECO:0000313" key="6">
    <source>
        <dbReference type="EMBL" id="CEO58929.1"/>
    </source>
</evidence>
<dbReference type="GO" id="GO:0005737">
    <property type="term" value="C:cytoplasm"/>
    <property type="evidence" value="ECO:0007669"/>
    <property type="project" value="TreeGrafter"/>
</dbReference>
<feature type="region of interest" description="Disordered" evidence="4">
    <location>
        <begin position="1"/>
        <end position="215"/>
    </location>
</feature>
<evidence type="ECO:0000256" key="2">
    <source>
        <dbReference type="ARBA" id="ARBA00022840"/>
    </source>
</evidence>
<proteinExistence type="predicted"/>